<dbReference type="InterPro" id="IPR001638">
    <property type="entry name" value="Solute-binding_3/MltF_N"/>
</dbReference>
<evidence type="ECO:0000256" key="9">
    <source>
        <dbReference type="ARBA" id="ARBA00023303"/>
    </source>
</evidence>
<sequence length="368" mass="40960">MFRRFILTVFLLISCPFSSILLAQSEPIIEKTPLKVGVVGYPPFSDYNEETFRGISVELWQEIAADANLRYSLIAQPGIQVGIDGVVAGELDVLIGPISITTERFQKVAFTQPYFNAQIGLLVSAEKVSVWSRIRPIFRVAVISSVGGLFLILFVVGNLMWLAESRRNPEQFPRQYIRGVGSGMWFALVTLTTVGYGDKAPITKTGKIITSLWMLTTLVAASSLTAGIATVMTLLLSAEVIKDFTQVEDIRDKQIAVVSGTTGEKWAQIYQSRVLPSPNLEQAIERLKSGQAEGVMFDVPALRYYLYQNPTAPLKIADLAVSFEDYGFILPLDNKLIRELDIEIVKLKQSGRLEEIIEREIKGDFENQ</sequence>
<name>Q4C0E3_CROWT</name>
<evidence type="ECO:0000313" key="14">
    <source>
        <dbReference type="EMBL" id="EAM49626.1"/>
    </source>
</evidence>
<evidence type="ECO:0000256" key="8">
    <source>
        <dbReference type="ARBA" id="ARBA00023180"/>
    </source>
</evidence>
<keyword evidence="4 10" id="KW-1133">Transmembrane helix</keyword>
<feature type="transmembrane region" description="Helical" evidence="10">
    <location>
        <begin position="175"/>
        <end position="196"/>
    </location>
</feature>
<evidence type="ECO:0000256" key="4">
    <source>
        <dbReference type="ARBA" id="ARBA00022989"/>
    </source>
</evidence>
<reference evidence="14" key="3">
    <citation type="submission" date="2016-12" db="EMBL/GenBank/DDBJ databases">
        <title>Annotation of the draft genome assembly of Crocosphaera watsonii WH 8501.</title>
        <authorList>
            <consortium name="US DOE Joint Genome Institute (JGI-ORNL)"/>
            <person name="Larimer F."/>
            <person name="Land M."/>
        </authorList>
    </citation>
    <scope>NUCLEOTIDE SEQUENCE</scope>
    <source>
        <strain evidence="14">WH 8501</strain>
    </source>
</reference>
<keyword evidence="15" id="KW-1185">Reference proteome</keyword>
<dbReference type="AlphaFoldDB" id="Q4C0E3"/>
<dbReference type="EMBL" id="AADV02000060">
    <property type="protein sequence ID" value="EAM49626.1"/>
    <property type="molecule type" value="Genomic_DNA"/>
</dbReference>
<dbReference type="PROSITE" id="PS51257">
    <property type="entry name" value="PROKAR_LIPOPROTEIN"/>
    <property type="match status" value="1"/>
</dbReference>
<reference evidence="14" key="1">
    <citation type="submission" date="2004-02" db="EMBL/GenBank/DDBJ databases">
        <authorList>
            <consortium name="DOE Joint Genome Institute"/>
        </authorList>
    </citation>
    <scope>NUCLEOTIDE SEQUENCE [LARGE SCALE GENOMIC DNA]</scope>
    <source>
        <strain evidence="14">WH 8501</strain>
    </source>
</reference>
<keyword evidence="7" id="KW-0675">Receptor</keyword>
<evidence type="ECO:0000256" key="11">
    <source>
        <dbReference type="SAM" id="SignalP"/>
    </source>
</evidence>
<dbReference type="Pfam" id="PF00497">
    <property type="entry name" value="SBP_bac_3"/>
    <property type="match status" value="1"/>
</dbReference>
<gene>
    <name evidence="14" type="ORF">CwatDRAFT_3176</name>
</gene>
<dbReference type="SMART" id="SM00079">
    <property type="entry name" value="PBPe"/>
    <property type="match status" value="1"/>
</dbReference>
<keyword evidence="6 10" id="KW-0472">Membrane</keyword>
<dbReference type="KEGG" id="cwa:CwatDRAFT_3176"/>
<comment type="caution">
    <text evidence="14">The sequence shown here is derived from an EMBL/GenBank/DDBJ whole genome shotgun (WGS) entry which is preliminary data.</text>
</comment>
<keyword evidence="2" id="KW-0813">Transport</keyword>
<organism evidence="14 15">
    <name type="scientific">Crocosphaera watsonii WH 8501</name>
    <dbReference type="NCBI Taxonomy" id="165597"/>
    <lineage>
        <taxon>Bacteria</taxon>
        <taxon>Bacillati</taxon>
        <taxon>Cyanobacteriota</taxon>
        <taxon>Cyanophyceae</taxon>
        <taxon>Oscillatoriophycideae</taxon>
        <taxon>Chroococcales</taxon>
        <taxon>Aphanothecaceae</taxon>
        <taxon>Crocosphaera</taxon>
    </lineage>
</organism>
<keyword evidence="5" id="KW-0406">Ion transport</keyword>
<evidence type="ECO:0000256" key="5">
    <source>
        <dbReference type="ARBA" id="ARBA00023065"/>
    </source>
</evidence>
<dbReference type="SUPFAM" id="SSF53850">
    <property type="entry name" value="Periplasmic binding protein-like II"/>
    <property type="match status" value="1"/>
</dbReference>
<evidence type="ECO:0000256" key="10">
    <source>
        <dbReference type="SAM" id="Phobius"/>
    </source>
</evidence>
<evidence type="ECO:0000259" key="12">
    <source>
        <dbReference type="SMART" id="SM00062"/>
    </source>
</evidence>
<dbReference type="SMART" id="SM00062">
    <property type="entry name" value="PBPb"/>
    <property type="match status" value="1"/>
</dbReference>
<feature type="chain" id="PRO_5004235656" evidence="11">
    <location>
        <begin position="24"/>
        <end position="368"/>
    </location>
</feature>
<feature type="transmembrane region" description="Helical" evidence="10">
    <location>
        <begin position="137"/>
        <end position="163"/>
    </location>
</feature>
<dbReference type="PANTHER" id="PTHR18966">
    <property type="entry name" value="IONOTROPIC GLUTAMATE RECEPTOR"/>
    <property type="match status" value="1"/>
</dbReference>
<keyword evidence="3 10" id="KW-0812">Transmembrane</keyword>
<dbReference type="GO" id="GO:0016020">
    <property type="term" value="C:membrane"/>
    <property type="evidence" value="ECO:0007669"/>
    <property type="project" value="UniProtKB-SubCell"/>
</dbReference>
<dbReference type="Proteomes" id="UP000003922">
    <property type="component" value="Unassembled WGS sequence"/>
</dbReference>
<proteinExistence type="predicted"/>
<keyword evidence="11" id="KW-0732">Signal</keyword>
<dbReference type="Pfam" id="PF07885">
    <property type="entry name" value="Ion_trans_2"/>
    <property type="match status" value="1"/>
</dbReference>
<comment type="subcellular location">
    <subcellularLocation>
        <location evidence="1">Membrane</location>
        <topology evidence="1">Multi-pass membrane protein</topology>
    </subcellularLocation>
</comment>
<evidence type="ECO:0000256" key="2">
    <source>
        <dbReference type="ARBA" id="ARBA00022448"/>
    </source>
</evidence>
<protein>
    <submittedName>
        <fullName evidence="14">Extracellular solute-binding protein, family 3:Bacterial extracellular solute-binding protein, family 3</fullName>
    </submittedName>
</protein>
<dbReference type="InterPro" id="IPR015683">
    <property type="entry name" value="Ionotropic_Glu_rcpt"/>
</dbReference>
<feature type="domain" description="Solute-binding protein family 3/N-terminal" evidence="12">
    <location>
        <begin position="33"/>
        <end position="364"/>
    </location>
</feature>
<evidence type="ECO:0000256" key="6">
    <source>
        <dbReference type="ARBA" id="ARBA00023136"/>
    </source>
</evidence>
<feature type="signal peptide" evidence="11">
    <location>
        <begin position="1"/>
        <end position="23"/>
    </location>
</feature>
<reference evidence="14" key="2">
    <citation type="submission" date="2005-06" db="EMBL/GenBank/DDBJ databases">
        <title>Sequencing of the draft genome and assembly of Crocosphaera watsonii WH 8501.</title>
        <authorList>
            <consortium name="US DOE Joint Genome Institute (JGI-PGF)"/>
            <person name="Copeland A."/>
            <person name="Lucas S."/>
            <person name="Lapidus A."/>
            <person name="Barry K."/>
            <person name="Detter C."/>
            <person name="Glavina T."/>
            <person name="Hammon N."/>
            <person name="Israni S."/>
            <person name="Pitluck S."/>
            <person name="Richardson P."/>
        </authorList>
    </citation>
    <scope>NUCLEOTIDE SEQUENCE [LARGE SCALE GENOMIC DNA]</scope>
    <source>
        <strain evidence="14">WH 8501</strain>
    </source>
</reference>
<feature type="domain" description="Ionotropic glutamate receptor C-terminal" evidence="13">
    <location>
        <begin position="33"/>
        <end position="363"/>
    </location>
</feature>
<evidence type="ECO:0000256" key="3">
    <source>
        <dbReference type="ARBA" id="ARBA00022692"/>
    </source>
</evidence>
<dbReference type="SUPFAM" id="SSF81324">
    <property type="entry name" value="Voltage-gated potassium channels"/>
    <property type="match status" value="1"/>
</dbReference>
<dbReference type="GO" id="GO:0015276">
    <property type="term" value="F:ligand-gated monoatomic ion channel activity"/>
    <property type="evidence" value="ECO:0007669"/>
    <property type="project" value="InterPro"/>
</dbReference>
<keyword evidence="9" id="KW-0407">Ion channel</keyword>
<accession>Q4C0E3</accession>
<dbReference type="Gene3D" id="1.10.287.70">
    <property type="match status" value="1"/>
</dbReference>
<evidence type="ECO:0000313" key="15">
    <source>
        <dbReference type="Proteomes" id="UP000003922"/>
    </source>
</evidence>
<dbReference type="RefSeq" id="WP_007306670.1">
    <property type="nucleotide sequence ID" value="NZ_AADV02000060.1"/>
</dbReference>
<feature type="transmembrane region" description="Helical" evidence="10">
    <location>
        <begin position="208"/>
        <end position="236"/>
    </location>
</feature>
<evidence type="ECO:0000259" key="13">
    <source>
        <dbReference type="SMART" id="SM00079"/>
    </source>
</evidence>
<dbReference type="Gene3D" id="3.40.190.10">
    <property type="entry name" value="Periplasmic binding protein-like II"/>
    <property type="match status" value="3"/>
</dbReference>
<dbReference type="OrthoDB" id="9799090at2"/>
<dbReference type="InterPro" id="IPR001320">
    <property type="entry name" value="Iontro_rcpt_C"/>
</dbReference>
<keyword evidence="8" id="KW-0325">Glycoprotein</keyword>
<evidence type="ECO:0000256" key="1">
    <source>
        <dbReference type="ARBA" id="ARBA00004141"/>
    </source>
</evidence>
<dbReference type="InterPro" id="IPR013099">
    <property type="entry name" value="K_chnl_dom"/>
</dbReference>
<evidence type="ECO:0000256" key="7">
    <source>
        <dbReference type="ARBA" id="ARBA00023170"/>
    </source>
</evidence>